<protein>
    <submittedName>
        <fullName evidence="1">Uncharacterized protein</fullName>
    </submittedName>
</protein>
<sequence>MMKKSCNEEGSYLYNWYFELETSMKELTILLYVLSCSIGSIIQDLWFLPEPDEKNRITS</sequence>
<accession>A0A9I9E6U8</accession>
<dbReference type="EnsemblPlants" id="MELO3C029538.2.1">
    <property type="protein sequence ID" value="MELO3C029538.2.1"/>
    <property type="gene ID" value="MELO3C029538.2"/>
</dbReference>
<proteinExistence type="predicted"/>
<name>A0A9I9E6U8_CUCME</name>
<evidence type="ECO:0000313" key="1">
    <source>
        <dbReference type="EnsemblPlants" id="MELO3C029538.2.1"/>
    </source>
</evidence>
<reference evidence="1" key="1">
    <citation type="submission" date="2023-03" db="UniProtKB">
        <authorList>
            <consortium name="EnsemblPlants"/>
        </authorList>
    </citation>
    <scope>IDENTIFICATION</scope>
</reference>
<dbReference type="AlphaFoldDB" id="A0A9I9E6U8"/>
<organism evidence="1">
    <name type="scientific">Cucumis melo</name>
    <name type="common">Muskmelon</name>
    <dbReference type="NCBI Taxonomy" id="3656"/>
    <lineage>
        <taxon>Eukaryota</taxon>
        <taxon>Viridiplantae</taxon>
        <taxon>Streptophyta</taxon>
        <taxon>Embryophyta</taxon>
        <taxon>Tracheophyta</taxon>
        <taxon>Spermatophyta</taxon>
        <taxon>Magnoliopsida</taxon>
        <taxon>eudicotyledons</taxon>
        <taxon>Gunneridae</taxon>
        <taxon>Pentapetalae</taxon>
        <taxon>rosids</taxon>
        <taxon>fabids</taxon>
        <taxon>Cucurbitales</taxon>
        <taxon>Cucurbitaceae</taxon>
        <taxon>Benincaseae</taxon>
        <taxon>Cucumis</taxon>
    </lineage>
</organism>
<dbReference type="Gramene" id="MELO3C029538.2.1">
    <property type="protein sequence ID" value="MELO3C029538.2.1"/>
    <property type="gene ID" value="MELO3C029538.2"/>
</dbReference>